<keyword evidence="1" id="KW-1185">Reference proteome</keyword>
<evidence type="ECO:0000313" key="2">
    <source>
        <dbReference type="WBParaSite" id="ALUE_0000835201-mRNA-1"/>
    </source>
</evidence>
<sequence length="83" mass="9221">MVASTELTQVQVHLRSWGDLNSCRRIPSPGLSPTPRDRDTTSLAGFVKAAIKVKCAQQKRCVGISRALKFYFCQNTLLSRLTP</sequence>
<protein>
    <submittedName>
        <fullName evidence="2">Uncharacterized protein</fullName>
    </submittedName>
</protein>
<dbReference type="AlphaFoldDB" id="A0A0M3HY31"/>
<dbReference type="WBParaSite" id="ALUE_0000835201-mRNA-1">
    <property type="protein sequence ID" value="ALUE_0000835201-mRNA-1"/>
    <property type="gene ID" value="ALUE_0000835201"/>
</dbReference>
<evidence type="ECO:0000313" key="1">
    <source>
        <dbReference type="Proteomes" id="UP000036681"/>
    </source>
</evidence>
<organism evidence="1 2">
    <name type="scientific">Ascaris lumbricoides</name>
    <name type="common">Giant roundworm</name>
    <dbReference type="NCBI Taxonomy" id="6252"/>
    <lineage>
        <taxon>Eukaryota</taxon>
        <taxon>Metazoa</taxon>
        <taxon>Ecdysozoa</taxon>
        <taxon>Nematoda</taxon>
        <taxon>Chromadorea</taxon>
        <taxon>Rhabditida</taxon>
        <taxon>Spirurina</taxon>
        <taxon>Ascaridomorpha</taxon>
        <taxon>Ascaridoidea</taxon>
        <taxon>Ascarididae</taxon>
        <taxon>Ascaris</taxon>
    </lineage>
</organism>
<accession>A0A0M3HY31</accession>
<reference evidence="2" key="1">
    <citation type="submission" date="2017-02" db="UniProtKB">
        <authorList>
            <consortium name="WormBaseParasite"/>
        </authorList>
    </citation>
    <scope>IDENTIFICATION</scope>
</reference>
<proteinExistence type="predicted"/>
<name>A0A0M3HY31_ASCLU</name>
<dbReference type="Proteomes" id="UP000036681">
    <property type="component" value="Unplaced"/>
</dbReference>